<evidence type="ECO:0000259" key="1">
    <source>
        <dbReference type="SMART" id="SM00343"/>
    </source>
</evidence>
<dbReference type="SMART" id="SM00343">
    <property type="entry name" value="ZnF_C2HC"/>
    <property type="match status" value="2"/>
</dbReference>
<dbReference type="InterPro" id="IPR054722">
    <property type="entry name" value="PolX-like_BBD"/>
</dbReference>
<dbReference type="InterPro" id="IPR001878">
    <property type="entry name" value="Znf_CCHC"/>
</dbReference>
<dbReference type="AlphaFoldDB" id="A0AAW1H5H8"/>
<keyword evidence="3" id="KW-1185">Reference proteome</keyword>
<dbReference type="EMBL" id="JBDFQZ010000012">
    <property type="protein sequence ID" value="KAK9671588.1"/>
    <property type="molecule type" value="Genomic_DNA"/>
</dbReference>
<dbReference type="Pfam" id="PF22936">
    <property type="entry name" value="Pol_BBD"/>
    <property type="match status" value="1"/>
</dbReference>
<feature type="domain" description="CCHC-type" evidence="1">
    <location>
        <begin position="188"/>
        <end position="204"/>
    </location>
</feature>
<feature type="domain" description="CCHC-type" evidence="1">
    <location>
        <begin position="212"/>
        <end position="228"/>
    </location>
</feature>
<evidence type="ECO:0000313" key="2">
    <source>
        <dbReference type="EMBL" id="KAK9671588.1"/>
    </source>
</evidence>
<organism evidence="2 3">
    <name type="scientific">Saponaria officinalis</name>
    <name type="common">Common soapwort</name>
    <name type="synonym">Lychnis saponaria</name>
    <dbReference type="NCBI Taxonomy" id="3572"/>
    <lineage>
        <taxon>Eukaryota</taxon>
        <taxon>Viridiplantae</taxon>
        <taxon>Streptophyta</taxon>
        <taxon>Embryophyta</taxon>
        <taxon>Tracheophyta</taxon>
        <taxon>Spermatophyta</taxon>
        <taxon>Magnoliopsida</taxon>
        <taxon>eudicotyledons</taxon>
        <taxon>Gunneridae</taxon>
        <taxon>Pentapetalae</taxon>
        <taxon>Caryophyllales</taxon>
        <taxon>Caryophyllaceae</taxon>
        <taxon>Caryophylleae</taxon>
        <taxon>Saponaria</taxon>
    </lineage>
</organism>
<evidence type="ECO:0000313" key="3">
    <source>
        <dbReference type="Proteomes" id="UP001443914"/>
    </source>
</evidence>
<sequence>MWKKDVLMALTAKNKDVFLEGRCHMPERSDKKHHQWLRCDLMIMKWILKPLHKSIRENLMYVHTSKQLWSELNERYALTSCTCQFLKRLVDKETRTKLIQFLMGLNSAYESVKTTVLTMDPPSSINKTLSLLQKIERQKQLSDSVDALGDAAVPWKRPKFDREDKVYRECSHCHKKGYTRDECYKLQTCSYCHVPGHVKEQCYKLKNVTAEECSYCHVPGHVKEQCYKLKNVTSERGRGRGFNRGGPYAHKRDLSPLEDVCPSAPVKHYDSVTEHSQSVENTDMVNDIVNTVMTKVMKAFSKQTAASNASHADTNFAVHNAVTTSDWIIDTGASDHMTSNIDLLHNIRVLCKPLIVVLPDGSQKVVHQIGNMQLLLDIFLETVLVVLGFQQNLLSVGRLLQGTNLCIFFLADKCCIQDFSSKTVLLTVQKQGDLFRVKQRLENCSSGSGNKITVSLVNTRCTHISNVSLLHNRLGHTSCEKLAHVLIFT</sequence>
<dbReference type="GO" id="GO:0008270">
    <property type="term" value="F:zinc ion binding"/>
    <property type="evidence" value="ECO:0007669"/>
    <property type="project" value="InterPro"/>
</dbReference>
<gene>
    <name evidence="2" type="ORF">RND81_12G040400</name>
</gene>
<dbReference type="PANTHER" id="PTHR34222">
    <property type="entry name" value="GAG_PRE-INTEGRS DOMAIN-CONTAINING PROTEIN"/>
    <property type="match status" value="1"/>
</dbReference>
<dbReference type="PANTHER" id="PTHR34222:SF99">
    <property type="entry name" value="PROTEIN, PUTATIVE-RELATED"/>
    <property type="match status" value="1"/>
</dbReference>
<proteinExistence type="predicted"/>
<name>A0AAW1H5H8_SAPOF</name>
<dbReference type="GO" id="GO:0003676">
    <property type="term" value="F:nucleic acid binding"/>
    <property type="evidence" value="ECO:0007669"/>
    <property type="project" value="InterPro"/>
</dbReference>
<accession>A0AAW1H5H8</accession>
<dbReference type="Proteomes" id="UP001443914">
    <property type="component" value="Unassembled WGS sequence"/>
</dbReference>
<protein>
    <recommendedName>
        <fullName evidence="1">CCHC-type domain-containing protein</fullName>
    </recommendedName>
</protein>
<comment type="caution">
    <text evidence="2">The sequence shown here is derived from an EMBL/GenBank/DDBJ whole genome shotgun (WGS) entry which is preliminary data.</text>
</comment>
<reference evidence="2" key="1">
    <citation type="submission" date="2024-03" db="EMBL/GenBank/DDBJ databases">
        <title>WGS assembly of Saponaria officinalis var. Norfolk2.</title>
        <authorList>
            <person name="Jenkins J."/>
            <person name="Shu S."/>
            <person name="Grimwood J."/>
            <person name="Barry K."/>
            <person name="Goodstein D."/>
            <person name="Schmutz J."/>
            <person name="Leebens-Mack J."/>
            <person name="Osbourn A."/>
        </authorList>
    </citation>
    <scope>NUCLEOTIDE SEQUENCE [LARGE SCALE GENOMIC DNA]</scope>
    <source>
        <strain evidence="2">JIC</strain>
    </source>
</reference>